<feature type="repeat" description="TPR" evidence="1">
    <location>
        <begin position="371"/>
        <end position="404"/>
    </location>
</feature>
<keyword evidence="1" id="KW-0802">TPR repeat</keyword>
<dbReference type="InterPro" id="IPR011990">
    <property type="entry name" value="TPR-like_helical_dom_sf"/>
</dbReference>
<feature type="region of interest" description="Disordered" evidence="2">
    <location>
        <begin position="40"/>
        <end position="70"/>
    </location>
</feature>
<sequence length="423" mass="47795">MATLRLHLLGPKLSKWMIIALSAAILPLCFASVTLSQSSDNDNPNPLELTAPDPLLPSLSPEEPLNPSERSRLNQALDELNAEAQAEFKAGNQSKAFDIWYREIRLRRVLGDPVAEVQTLGRVGGVAWNENNKQSVQLITARLEEIQQENEAEDSINLPLLKALGKAYEQIRVPGQALTVYEQILADARNEGDMAAVEATLKTMGELHMAWFDYPKAAETYEELLAQAQNQAQNQRDVPLEPLRERINEEVAYLQQLAYIYDQDQQPDQALPKKQQLVDIYLNQGNDTQIPALKIAIASDYNALNQPEKASQTYQEAYSLAWSLQQFAHASEALQPLAQLYLTSKQPEFALQVYEVLLQVEQQSYNYYGLMNTYDKIGQVYLDMNNYPQALAAFQKGLDLAESLQHREAYFVNKIQIVNRQNL</sequence>
<dbReference type="SUPFAM" id="SSF48452">
    <property type="entry name" value="TPR-like"/>
    <property type="match status" value="2"/>
</dbReference>
<comment type="caution">
    <text evidence="3">The sequence shown here is derived from an EMBL/GenBank/DDBJ whole genome shotgun (WGS) entry which is preliminary data.</text>
</comment>
<evidence type="ECO:0000256" key="1">
    <source>
        <dbReference type="PROSITE-ProRule" id="PRU00339"/>
    </source>
</evidence>
<evidence type="ECO:0000313" key="4">
    <source>
        <dbReference type="Proteomes" id="UP000186657"/>
    </source>
</evidence>
<dbReference type="Gene3D" id="1.25.40.10">
    <property type="entry name" value="Tetratricopeptide repeat domain"/>
    <property type="match status" value="2"/>
</dbReference>
<dbReference type="Proteomes" id="UP000186657">
    <property type="component" value="Unassembled WGS sequence"/>
</dbReference>
<organism evidence="3 4">
    <name type="scientific">Moorena bouillonii PNG</name>
    <dbReference type="NCBI Taxonomy" id="568701"/>
    <lineage>
        <taxon>Bacteria</taxon>
        <taxon>Bacillati</taxon>
        <taxon>Cyanobacteriota</taxon>
        <taxon>Cyanophyceae</taxon>
        <taxon>Coleofasciculales</taxon>
        <taxon>Coleofasciculaceae</taxon>
        <taxon>Moorena</taxon>
    </lineage>
</organism>
<dbReference type="RefSeq" id="WP_075903214.1">
    <property type="nucleotide sequence ID" value="NZ_MKZS01000001.1"/>
</dbReference>
<dbReference type="Pfam" id="PF13176">
    <property type="entry name" value="TPR_7"/>
    <property type="match status" value="1"/>
</dbReference>
<dbReference type="AlphaFoldDB" id="A0A1U7N759"/>
<evidence type="ECO:0000256" key="2">
    <source>
        <dbReference type="SAM" id="MobiDB-lite"/>
    </source>
</evidence>
<dbReference type="PROSITE" id="PS50005">
    <property type="entry name" value="TPR"/>
    <property type="match status" value="1"/>
</dbReference>
<name>A0A1U7N759_9CYAN</name>
<accession>A0A1U7N759</accession>
<protein>
    <submittedName>
        <fullName evidence="3">Uncharacterized protein</fullName>
    </submittedName>
</protein>
<feature type="compositionally biased region" description="Low complexity" evidence="2">
    <location>
        <begin position="52"/>
        <end position="68"/>
    </location>
</feature>
<dbReference type="SMART" id="SM00028">
    <property type="entry name" value="TPR"/>
    <property type="match status" value="4"/>
</dbReference>
<gene>
    <name evidence="3" type="ORF">BJP37_24935</name>
</gene>
<dbReference type="Pfam" id="PF13424">
    <property type="entry name" value="TPR_12"/>
    <property type="match status" value="1"/>
</dbReference>
<proteinExistence type="predicted"/>
<keyword evidence="4" id="KW-1185">Reference proteome</keyword>
<dbReference type="EMBL" id="MKZS01000001">
    <property type="protein sequence ID" value="OLT61787.1"/>
    <property type="molecule type" value="Genomic_DNA"/>
</dbReference>
<reference evidence="3 4" key="1">
    <citation type="submission" date="2016-10" db="EMBL/GenBank/DDBJ databases">
        <title>Comparative genomics uncovers the prolific and rare metabolic potential of the cyanobacterial genus Moorea.</title>
        <authorList>
            <person name="Leao T."/>
            <person name="Castelao G."/>
            <person name="Korobeynikov A."/>
            <person name="Monroe E.A."/>
            <person name="Podell S."/>
            <person name="Glukhov E."/>
            <person name="Allen E."/>
            <person name="Gerwick W.H."/>
            <person name="Gerwick L."/>
        </authorList>
    </citation>
    <scope>NUCLEOTIDE SEQUENCE [LARGE SCALE GENOMIC DNA]</scope>
    <source>
        <strain evidence="3 4">PNG5-198</strain>
    </source>
</reference>
<evidence type="ECO:0000313" key="3">
    <source>
        <dbReference type="EMBL" id="OLT61787.1"/>
    </source>
</evidence>
<dbReference type="PANTHER" id="PTHR10098">
    <property type="entry name" value="RAPSYN-RELATED"/>
    <property type="match status" value="1"/>
</dbReference>
<dbReference type="InterPro" id="IPR019734">
    <property type="entry name" value="TPR_rpt"/>
</dbReference>